<protein>
    <submittedName>
        <fullName evidence="3">Uncharacterized protein</fullName>
    </submittedName>
</protein>
<feature type="compositionally biased region" description="Basic and acidic residues" evidence="1">
    <location>
        <begin position="223"/>
        <end position="246"/>
    </location>
</feature>
<keyword evidence="2" id="KW-1133">Transmembrane helix</keyword>
<evidence type="ECO:0000256" key="2">
    <source>
        <dbReference type="SAM" id="Phobius"/>
    </source>
</evidence>
<feature type="transmembrane region" description="Helical" evidence="2">
    <location>
        <begin position="480"/>
        <end position="500"/>
    </location>
</feature>
<dbReference type="PRINTS" id="PR01217">
    <property type="entry name" value="PRICHEXTENSN"/>
</dbReference>
<feature type="non-terminal residue" evidence="3">
    <location>
        <position position="580"/>
    </location>
</feature>
<dbReference type="Pfam" id="PF11915">
    <property type="entry name" value="DUF3433"/>
    <property type="match status" value="1"/>
</dbReference>
<feature type="compositionally biased region" description="Pro residues" evidence="1">
    <location>
        <begin position="13"/>
        <end position="64"/>
    </location>
</feature>
<feature type="region of interest" description="Disordered" evidence="1">
    <location>
        <begin position="1"/>
        <end position="250"/>
    </location>
</feature>
<dbReference type="VEuPathDB" id="FungiDB:MAPG_01364"/>
<organism evidence="3">
    <name type="scientific">Magnaporthiopsis poae (strain ATCC 64411 / 73-15)</name>
    <name type="common">Kentucky bluegrass fungus</name>
    <name type="synonym">Magnaporthe poae</name>
    <dbReference type="NCBI Taxonomy" id="644358"/>
    <lineage>
        <taxon>Eukaryota</taxon>
        <taxon>Fungi</taxon>
        <taxon>Dikarya</taxon>
        <taxon>Ascomycota</taxon>
        <taxon>Pezizomycotina</taxon>
        <taxon>Sordariomycetes</taxon>
        <taxon>Sordariomycetidae</taxon>
        <taxon>Magnaporthales</taxon>
        <taxon>Magnaporthaceae</taxon>
        <taxon>Magnaporthiopsis</taxon>
    </lineage>
</organism>
<feature type="transmembrane region" description="Helical" evidence="2">
    <location>
        <begin position="353"/>
        <end position="372"/>
    </location>
</feature>
<reference evidence="3" key="1">
    <citation type="submission" date="2010-05" db="EMBL/GenBank/DDBJ databases">
        <title>The Genome Sequence of Magnaporthe poae strain ATCC 64411.</title>
        <authorList>
            <consortium name="The Broad Institute Genome Sequencing Platform"/>
            <consortium name="Broad Institute Genome Sequencing Center for Infectious Disease"/>
            <person name="Ma L.-J."/>
            <person name="Dead R."/>
            <person name="Young S."/>
            <person name="Zeng Q."/>
            <person name="Koehrsen M."/>
            <person name="Alvarado L."/>
            <person name="Berlin A."/>
            <person name="Chapman S.B."/>
            <person name="Chen Z."/>
            <person name="Freedman E."/>
            <person name="Gellesch M."/>
            <person name="Goldberg J."/>
            <person name="Griggs A."/>
            <person name="Gujja S."/>
            <person name="Heilman E.R."/>
            <person name="Heiman D."/>
            <person name="Hepburn T."/>
            <person name="Howarth C."/>
            <person name="Jen D."/>
            <person name="Larson L."/>
            <person name="Mehta T."/>
            <person name="Neiman D."/>
            <person name="Pearson M."/>
            <person name="Roberts A."/>
            <person name="Saif S."/>
            <person name="Shea T."/>
            <person name="Shenoy N."/>
            <person name="Sisk P."/>
            <person name="Stolte C."/>
            <person name="Sykes S."/>
            <person name="Walk T."/>
            <person name="White J."/>
            <person name="Yandava C."/>
            <person name="Haas B."/>
            <person name="Nusbaum C."/>
            <person name="Birren B."/>
        </authorList>
    </citation>
    <scope>NUCLEOTIDE SEQUENCE</scope>
    <source>
        <strain evidence="3">ATCC 64411</strain>
    </source>
</reference>
<accession>A0A0H2TDV1</accession>
<reference evidence="3" key="2">
    <citation type="submission" date="2011-03" db="EMBL/GenBank/DDBJ databases">
        <title>Annotation of Magnaporthe poae ATCC 64411.</title>
        <authorList>
            <person name="Ma L.-J."/>
            <person name="Dead R."/>
            <person name="Young S.K."/>
            <person name="Zeng Q."/>
            <person name="Gargeya S."/>
            <person name="Fitzgerald M."/>
            <person name="Haas B."/>
            <person name="Abouelleil A."/>
            <person name="Alvarado L."/>
            <person name="Arachchi H.M."/>
            <person name="Berlin A."/>
            <person name="Brown A."/>
            <person name="Chapman S.B."/>
            <person name="Chen Z."/>
            <person name="Dunbar C."/>
            <person name="Freedman E."/>
            <person name="Gearin G."/>
            <person name="Gellesch M."/>
            <person name="Goldberg J."/>
            <person name="Griggs A."/>
            <person name="Gujja S."/>
            <person name="Heiman D."/>
            <person name="Howarth C."/>
            <person name="Larson L."/>
            <person name="Lui A."/>
            <person name="MacDonald P.J.P."/>
            <person name="Mehta T."/>
            <person name="Montmayeur A."/>
            <person name="Murphy C."/>
            <person name="Neiman D."/>
            <person name="Pearson M."/>
            <person name="Priest M."/>
            <person name="Roberts A."/>
            <person name="Saif S."/>
            <person name="Shea T."/>
            <person name="Shenoy N."/>
            <person name="Sisk P."/>
            <person name="Stolte C."/>
            <person name="Sykes S."/>
            <person name="Yandava C."/>
            <person name="Wortman J."/>
            <person name="Nusbaum C."/>
            <person name="Birren B."/>
        </authorList>
    </citation>
    <scope>NUCLEOTIDE SEQUENCE</scope>
    <source>
        <strain evidence="3">ATCC 64411</strain>
    </source>
</reference>
<dbReference type="EMBL" id="GL876966">
    <property type="protein sequence ID" value="KLU82290.1"/>
    <property type="molecule type" value="Genomic_DNA"/>
</dbReference>
<feature type="compositionally biased region" description="Polar residues" evidence="1">
    <location>
        <begin position="159"/>
        <end position="169"/>
    </location>
</feature>
<feature type="non-terminal residue" evidence="3">
    <location>
        <position position="1"/>
    </location>
</feature>
<gene>
    <name evidence="3" type="ORF">MAPG_01364</name>
</gene>
<feature type="compositionally biased region" description="Basic and acidic residues" evidence="1">
    <location>
        <begin position="78"/>
        <end position="88"/>
    </location>
</feature>
<feature type="compositionally biased region" description="Pro residues" evidence="1">
    <location>
        <begin position="147"/>
        <end position="158"/>
    </location>
</feature>
<feature type="compositionally biased region" description="Polar residues" evidence="1">
    <location>
        <begin position="94"/>
        <end position="110"/>
    </location>
</feature>
<keyword evidence="2" id="KW-0812">Transmembrane</keyword>
<evidence type="ECO:0000256" key="1">
    <source>
        <dbReference type="SAM" id="MobiDB-lite"/>
    </source>
</evidence>
<sequence length="580" mass="60985">GGNQGPGRGGDPPDVPWPPLPPLPPLPPWPPISHKPDPTPRPPGPDPLPPPQPSTAKPDPPTNPPKTKDLPESTGRPEPPKEDPKPTKPLEQPNKPSTTPVPITQSASPSKSDEASDKPLVPIPIFPPGSGKDDRPTQSDGKGGNTPPNPPPKPPPPQTTREPVNSGEETSPRPPVNEKDKSTPSPPVPLIPAPVAASATPTPRPKRPGGSDSEQLTGGGDDSGPRPEERPGDPGDAGKQRTDESWRPVASIDWAEPSVVVTTDGNGIKTTKMMTPAPVSATLTQVLRDQQGKPTRTKLTTRAVPPRTVTLTDAAGMPTATVTQWPRVPKPSAEASSNGNPAGVKSYYLGKSAHLAALFLPVLLAVVTLAAARMVETSARQMHPYHRLTHPSGAPAKDSICMRAGVFHSIPAALRSLAPEGGVLRYPPVLFLSKLLLLVAAVLVPLWPEAFAIRQNEDLCAPEVRPCAATLVVSPPNARAAMGFLGLMSVISLVVLVSTFRWRTGVASNPWSIIGTAALAGNPEVRSLLLSLPTTGNSRAVVEKTTTEGESTAAMAAARVKGRITHEQLLRAVGNRRFRL</sequence>
<dbReference type="InterPro" id="IPR021840">
    <property type="entry name" value="DUF3433"/>
</dbReference>
<proteinExistence type="predicted"/>
<name>A0A0H2TDV1_MAGP6</name>
<feature type="compositionally biased region" description="Gly residues" evidence="1">
    <location>
        <begin position="1"/>
        <end position="10"/>
    </location>
</feature>
<dbReference type="AlphaFoldDB" id="A0A0H2TDV1"/>
<feature type="transmembrane region" description="Helical" evidence="2">
    <location>
        <begin position="429"/>
        <end position="447"/>
    </location>
</feature>
<dbReference type="OrthoDB" id="5428901at2759"/>
<evidence type="ECO:0000313" key="3">
    <source>
        <dbReference type="EMBL" id="KLU82290.1"/>
    </source>
</evidence>
<keyword evidence="2" id="KW-0472">Membrane</keyword>